<evidence type="ECO:0000313" key="3">
    <source>
        <dbReference type="Proteomes" id="UP001519460"/>
    </source>
</evidence>
<dbReference type="AlphaFoldDB" id="A0ABD0J3H2"/>
<dbReference type="InterPro" id="IPR036179">
    <property type="entry name" value="Ig-like_dom_sf"/>
</dbReference>
<dbReference type="Gene3D" id="2.60.40.10">
    <property type="entry name" value="Immunoglobulins"/>
    <property type="match status" value="1"/>
</dbReference>
<keyword evidence="3" id="KW-1185">Reference proteome</keyword>
<protein>
    <recommendedName>
        <fullName evidence="1">Immunoglobulin V-set domain-containing protein</fullName>
    </recommendedName>
</protein>
<evidence type="ECO:0000313" key="2">
    <source>
        <dbReference type="EMBL" id="KAK7455329.1"/>
    </source>
</evidence>
<reference evidence="2 3" key="1">
    <citation type="journal article" date="2023" name="Sci. Data">
        <title>Genome assembly of the Korean intertidal mud-creeper Batillaria attramentaria.</title>
        <authorList>
            <person name="Patra A.K."/>
            <person name="Ho P.T."/>
            <person name="Jun S."/>
            <person name="Lee S.J."/>
            <person name="Kim Y."/>
            <person name="Won Y.J."/>
        </authorList>
    </citation>
    <scope>NUCLEOTIDE SEQUENCE [LARGE SCALE GENOMIC DNA]</scope>
    <source>
        <strain evidence="2">Wonlab-2016</strain>
    </source>
</reference>
<organism evidence="2 3">
    <name type="scientific">Batillaria attramentaria</name>
    <dbReference type="NCBI Taxonomy" id="370345"/>
    <lineage>
        <taxon>Eukaryota</taxon>
        <taxon>Metazoa</taxon>
        <taxon>Spiralia</taxon>
        <taxon>Lophotrochozoa</taxon>
        <taxon>Mollusca</taxon>
        <taxon>Gastropoda</taxon>
        <taxon>Caenogastropoda</taxon>
        <taxon>Sorbeoconcha</taxon>
        <taxon>Cerithioidea</taxon>
        <taxon>Batillariidae</taxon>
        <taxon>Batillaria</taxon>
    </lineage>
</organism>
<dbReference type="Proteomes" id="UP001519460">
    <property type="component" value="Unassembled WGS sequence"/>
</dbReference>
<dbReference type="InterPro" id="IPR013106">
    <property type="entry name" value="Ig_V-set"/>
</dbReference>
<evidence type="ECO:0000259" key="1">
    <source>
        <dbReference type="Pfam" id="PF07686"/>
    </source>
</evidence>
<proteinExistence type="predicted"/>
<dbReference type="InterPro" id="IPR013783">
    <property type="entry name" value="Ig-like_fold"/>
</dbReference>
<feature type="non-terminal residue" evidence="2">
    <location>
        <position position="109"/>
    </location>
</feature>
<feature type="domain" description="Immunoglobulin V-set" evidence="1">
    <location>
        <begin position="3"/>
        <end position="96"/>
    </location>
</feature>
<accession>A0ABD0J3H2</accession>
<dbReference type="SUPFAM" id="SSF48726">
    <property type="entry name" value="Immunoglobulin"/>
    <property type="match status" value="1"/>
</dbReference>
<dbReference type="Pfam" id="PF07686">
    <property type="entry name" value="V-set"/>
    <property type="match status" value="1"/>
</dbReference>
<comment type="caution">
    <text evidence="2">The sequence shown here is derived from an EMBL/GenBank/DDBJ whole genome shotgun (WGS) entry which is preliminary data.</text>
</comment>
<sequence length="109" mass="12695">MEQHGNSGTLTCKFSIDLRQSKYDFAVQRYDLVDDVTPDKVLGCIFRKDSEDPDCDVEDGYEFDKNTISNTIILKMPHLEKKHEGWYICQVIPPLDEQNKTAHCKYKHI</sequence>
<dbReference type="EMBL" id="JACVVK020000694">
    <property type="protein sequence ID" value="KAK7455329.1"/>
    <property type="molecule type" value="Genomic_DNA"/>
</dbReference>
<gene>
    <name evidence="2" type="ORF">BaRGS_00039495</name>
</gene>
<name>A0ABD0J3H2_9CAEN</name>